<protein>
    <submittedName>
        <fullName evidence="1 2">Lytic murein transglycosylase</fullName>
    </submittedName>
</protein>
<dbReference type="EMBL" id="KE525297">
    <property type="protein sequence ID" value="KFB45064.1"/>
    <property type="molecule type" value="Genomic_DNA"/>
</dbReference>
<dbReference type="EnsemblMetazoa" id="ASIC012892-RA">
    <property type="protein sequence ID" value="ASIC012892-PA"/>
    <property type="gene ID" value="ASIC012892"/>
</dbReference>
<proteinExistence type="predicted"/>
<dbReference type="Proteomes" id="UP000030765">
    <property type="component" value="Unassembled WGS sequence"/>
</dbReference>
<gene>
    <name evidence="1" type="ORF">ZHAS_00012892</name>
</gene>
<sequence length="64" mass="7184">MPKDSATSSNINQFGVEELEETPTYDTLTSTSSSLDTTMVLMRSRCCWADFPLLPQRIQLQKGL</sequence>
<keyword evidence="3" id="KW-1185">Reference proteome</keyword>
<name>A0A084W4C0_ANOSI</name>
<organism evidence="1">
    <name type="scientific">Anopheles sinensis</name>
    <name type="common">Mosquito</name>
    <dbReference type="NCBI Taxonomy" id="74873"/>
    <lineage>
        <taxon>Eukaryota</taxon>
        <taxon>Metazoa</taxon>
        <taxon>Ecdysozoa</taxon>
        <taxon>Arthropoda</taxon>
        <taxon>Hexapoda</taxon>
        <taxon>Insecta</taxon>
        <taxon>Pterygota</taxon>
        <taxon>Neoptera</taxon>
        <taxon>Endopterygota</taxon>
        <taxon>Diptera</taxon>
        <taxon>Nematocera</taxon>
        <taxon>Culicoidea</taxon>
        <taxon>Culicidae</taxon>
        <taxon>Anophelinae</taxon>
        <taxon>Anopheles</taxon>
    </lineage>
</organism>
<evidence type="ECO:0000313" key="1">
    <source>
        <dbReference type="EMBL" id="KFB45064.1"/>
    </source>
</evidence>
<reference evidence="2" key="2">
    <citation type="submission" date="2020-05" db="UniProtKB">
        <authorList>
            <consortium name="EnsemblMetazoa"/>
        </authorList>
    </citation>
    <scope>IDENTIFICATION</scope>
</reference>
<evidence type="ECO:0000313" key="3">
    <source>
        <dbReference type="Proteomes" id="UP000030765"/>
    </source>
</evidence>
<dbReference type="VEuPathDB" id="VectorBase:ASIC012892"/>
<evidence type="ECO:0000313" key="2">
    <source>
        <dbReference type="EnsemblMetazoa" id="ASIC012892-PA"/>
    </source>
</evidence>
<dbReference type="EMBL" id="ATLV01020305">
    <property type="status" value="NOT_ANNOTATED_CDS"/>
    <property type="molecule type" value="Genomic_DNA"/>
</dbReference>
<dbReference type="AlphaFoldDB" id="A0A084W4C0"/>
<reference evidence="1 3" key="1">
    <citation type="journal article" date="2014" name="BMC Genomics">
        <title>Genome sequence of Anopheles sinensis provides insight into genetics basis of mosquito competence for malaria parasites.</title>
        <authorList>
            <person name="Zhou D."/>
            <person name="Zhang D."/>
            <person name="Ding G."/>
            <person name="Shi L."/>
            <person name="Hou Q."/>
            <person name="Ye Y."/>
            <person name="Xu Y."/>
            <person name="Zhou H."/>
            <person name="Xiong C."/>
            <person name="Li S."/>
            <person name="Yu J."/>
            <person name="Hong S."/>
            <person name="Yu X."/>
            <person name="Zou P."/>
            <person name="Chen C."/>
            <person name="Chang X."/>
            <person name="Wang W."/>
            <person name="Lv Y."/>
            <person name="Sun Y."/>
            <person name="Ma L."/>
            <person name="Shen B."/>
            <person name="Zhu C."/>
        </authorList>
    </citation>
    <scope>NUCLEOTIDE SEQUENCE [LARGE SCALE GENOMIC DNA]</scope>
</reference>
<accession>A0A084W4C0</accession>